<dbReference type="InterPro" id="IPR027819">
    <property type="entry name" value="C9orf72"/>
</dbReference>
<dbReference type="GO" id="GO:0006914">
    <property type="term" value="P:autophagy"/>
    <property type="evidence" value="ECO:0007669"/>
    <property type="project" value="TreeGrafter"/>
</dbReference>
<dbReference type="OrthoDB" id="10252077at2759"/>
<dbReference type="AlphaFoldDB" id="A0A8S1CPH0"/>
<accession>A0A8S1CPH0</accession>
<dbReference type="GO" id="GO:0005768">
    <property type="term" value="C:endosome"/>
    <property type="evidence" value="ECO:0007669"/>
    <property type="project" value="TreeGrafter"/>
</dbReference>
<dbReference type="PANTHER" id="PTHR31855:SF2">
    <property type="entry name" value="GUANINE NUCLEOTIDE EXCHANGE FACTOR C9ORF72"/>
    <property type="match status" value="1"/>
</dbReference>
<protein>
    <submittedName>
        <fullName evidence="1">Uncharacterized protein</fullName>
    </submittedName>
</protein>
<dbReference type="GO" id="GO:0005085">
    <property type="term" value="F:guanyl-nucleotide exchange factor activity"/>
    <property type="evidence" value="ECO:0007669"/>
    <property type="project" value="InterPro"/>
</dbReference>
<comment type="caution">
    <text evidence="1">The sequence shown here is derived from an EMBL/GenBank/DDBJ whole genome shotgun (WGS) entry which is preliminary data.</text>
</comment>
<dbReference type="Pfam" id="PF15019">
    <property type="entry name" value="C9orf72-like"/>
    <property type="match status" value="1"/>
</dbReference>
<dbReference type="PANTHER" id="PTHR31855">
    <property type="entry name" value="GUANINE NUCLEOTIDE EXCHANGE C9ORF72"/>
    <property type="match status" value="1"/>
</dbReference>
<evidence type="ECO:0000313" key="1">
    <source>
        <dbReference type="EMBL" id="CAB3369757.1"/>
    </source>
</evidence>
<dbReference type="Proteomes" id="UP000494165">
    <property type="component" value="Unassembled WGS sequence"/>
</dbReference>
<dbReference type="GO" id="GO:0006897">
    <property type="term" value="P:endocytosis"/>
    <property type="evidence" value="ECO:0007669"/>
    <property type="project" value="TreeGrafter"/>
</dbReference>
<reference evidence="1 2" key="1">
    <citation type="submission" date="2020-04" db="EMBL/GenBank/DDBJ databases">
        <authorList>
            <person name="Alioto T."/>
            <person name="Alioto T."/>
            <person name="Gomez Garrido J."/>
        </authorList>
    </citation>
    <scope>NUCLEOTIDE SEQUENCE [LARGE SCALE GENOMIC DNA]</scope>
</reference>
<dbReference type="EMBL" id="CADEPI010000047">
    <property type="protein sequence ID" value="CAB3369757.1"/>
    <property type="molecule type" value="Genomic_DNA"/>
</dbReference>
<proteinExistence type="predicted"/>
<sequence length="452" mass="50175">MNAPLRTLAMSANIANSVNAEVGHLIRVPSDGAQVAREQPPDLRLGDGVEVLAELPPNSPFLFLVLARWDDVVGPQALFVWLPKLRGAAPHASLSRRVIYVTGHAVTCMSDTFEVGASSLSAVPDLGIAFVARQFRDDAGEAYAIAAAADHAKLDFLHSRFALVQDWLQRLADKMGPQIHQFEDDVVLGSDVTPYVLDFSYAVSTMREDSIEFSPHQEDWYGKDLFKYPAIAQALTSHLQTFGQSVVIGDNRALVNSLISFLSLFLDDEQRKRSRYVPSHGYTSFHMGLCLQGLLISGYGYRPISSDELNANPLPVTTIDITRSIENGAVRQTEPLHKRMLGKSANFEPRSMLNPVRESVRMVTNLIGELQLLPCSQWRGHIAIFNKRLDKLAESAVCHVRRSTGTNVKEELRKMLCVDERELMIVAARAERMRPGVVCQMLQPATAQFRPT</sequence>
<gene>
    <name evidence="1" type="ORF">CLODIP_2_CD04243</name>
</gene>
<dbReference type="PROSITE" id="PS51835">
    <property type="entry name" value="DENN_C9ORF72"/>
    <property type="match status" value="1"/>
</dbReference>
<keyword evidence="2" id="KW-1185">Reference proteome</keyword>
<dbReference type="GO" id="GO:0005776">
    <property type="term" value="C:autophagosome"/>
    <property type="evidence" value="ECO:0007669"/>
    <property type="project" value="TreeGrafter"/>
</dbReference>
<organism evidence="1 2">
    <name type="scientific">Cloeon dipterum</name>
    <dbReference type="NCBI Taxonomy" id="197152"/>
    <lineage>
        <taxon>Eukaryota</taxon>
        <taxon>Metazoa</taxon>
        <taxon>Ecdysozoa</taxon>
        <taxon>Arthropoda</taxon>
        <taxon>Hexapoda</taxon>
        <taxon>Insecta</taxon>
        <taxon>Pterygota</taxon>
        <taxon>Palaeoptera</taxon>
        <taxon>Ephemeroptera</taxon>
        <taxon>Pisciforma</taxon>
        <taxon>Baetidae</taxon>
        <taxon>Cloeon</taxon>
    </lineage>
</organism>
<name>A0A8S1CPH0_9INSE</name>
<evidence type="ECO:0000313" key="2">
    <source>
        <dbReference type="Proteomes" id="UP000494165"/>
    </source>
</evidence>